<accession>A0A016S2E6</accession>
<dbReference type="Proteomes" id="UP000024635">
    <property type="component" value="Unassembled WGS sequence"/>
</dbReference>
<gene>
    <name evidence="1" type="primary">Acey_s0315.g2264</name>
    <name evidence="1" type="ORF">Y032_0315g2264</name>
</gene>
<reference evidence="2" key="1">
    <citation type="journal article" date="2015" name="Nat. Genet.">
        <title>The genome and transcriptome of the zoonotic hookworm Ancylostoma ceylanicum identify infection-specific gene families.</title>
        <authorList>
            <person name="Schwarz E.M."/>
            <person name="Hu Y."/>
            <person name="Antoshechkin I."/>
            <person name="Miller M.M."/>
            <person name="Sternberg P.W."/>
            <person name="Aroian R.V."/>
        </authorList>
    </citation>
    <scope>NUCLEOTIDE SEQUENCE</scope>
    <source>
        <strain evidence="2">HY135</strain>
    </source>
</reference>
<protein>
    <submittedName>
        <fullName evidence="1">Uncharacterized protein</fullName>
    </submittedName>
</protein>
<proteinExistence type="predicted"/>
<sequence length="151" mass="17057">MEAKILQYDNYWPMSIETAKISLAGLKPLLGCRRLIGAIVHLHRSHRMRTHELVLGPLAWFTSDEYEEDHVCDHLKRELVSGVSVSDEILGSLQRVPNFDRSSESLTITAATTRNTHFHSSWMLCGVSECTRKGTTNIVIVIPNEMLPVTK</sequence>
<comment type="caution">
    <text evidence="1">The sequence shown here is derived from an EMBL/GenBank/DDBJ whole genome shotgun (WGS) entry which is preliminary data.</text>
</comment>
<evidence type="ECO:0000313" key="1">
    <source>
        <dbReference type="EMBL" id="EYB84487.1"/>
    </source>
</evidence>
<dbReference type="AlphaFoldDB" id="A0A016S2E6"/>
<name>A0A016S2E6_9BILA</name>
<evidence type="ECO:0000313" key="2">
    <source>
        <dbReference type="Proteomes" id="UP000024635"/>
    </source>
</evidence>
<dbReference type="EMBL" id="JARK01001651">
    <property type="protein sequence ID" value="EYB84487.1"/>
    <property type="molecule type" value="Genomic_DNA"/>
</dbReference>
<keyword evidence="2" id="KW-1185">Reference proteome</keyword>
<organism evidence="1 2">
    <name type="scientific">Ancylostoma ceylanicum</name>
    <dbReference type="NCBI Taxonomy" id="53326"/>
    <lineage>
        <taxon>Eukaryota</taxon>
        <taxon>Metazoa</taxon>
        <taxon>Ecdysozoa</taxon>
        <taxon>Nematoda</taxon>
        <taxon>Chromadorea</taxon>
        <taxon>Rhabditida</taxon>
        <taxon>Rhabditina</taxon>
        <taxon>Rhabditomorpha</taxon>
        <taxon>Strongyloidea</taxon>
        <taxon>Ancylostomatidae</taxon>
        <taxon>Ancylostomatinae</taxon>
        <taxon>Ancylostoma</taxon>
    </lineage>
</organism>